<evidence type="ECO:0000313" key="2">
    <source>
        <dbReference type="EMBL" id="CAK1553810.1"/>
    </source>
</evidence>
<feature type="domain" description="PiggyBac transposable element-derived protein" evidence="1">
    <location>
        <begin position="83"/>
        <end position="221"/>
    </location>
</feature>
<dbReference type="AlphaFoldDB" id="A0AAV1JWC1"/>
<comment type="caution">
    <text evidence="2">The sequence shown here is derived from an EMBL/GenBank/DDBJ whole genome shotgun (WGS) entry which is preliminary data.</text>
</comment>
<reference evidence="2 3" key="1">
    <citation type="submission" date="2023-11" db="EMBL/GenBank/DDBJ databases">
        <authorList>
            <person name="Okamura Y."/>
        </authorList>
    </citation>
    <scope>NUCLEOTIDE SEQUENCE [LARGE SCALE GENOMIC DNA]</scope>
</reference>
<dbReference type="Proteomes" id="UP001497472">
    <property type="component" value="Unassembled WGS sequence"/>
</dbReference>
<dbReference type="PANTHER" id="PTHR46599:SF3">
    <property type="entry name" value="PIGGYBAC TRANSPOSABLE ELEMENT-DERIVED PROTEIN 4"/>
    <property type="match status" value="1"/>
</dbReference>
<dbReference type="InterPro" id="IPR029526">
    <property type="entry name" value="PGBD"/>
</dbReference>
<keyword evidence="3" id="KW-1185">Reference proteome</keyword>
<evidence type="ECO:0000313" key="3">
    <source>
        <dbReference type="Proteomes" id="UP001497472"/>
    </source>
</evidence>
<gene>
    <name evidence="2" type="ORF">LNINA_LOCUS12778</name>
</gene>
<dbReference type="PANTHER" id="PTHR46599">
    <property type="entry name" value="PIGGYBAC TRANSPOSABLE ELEMENT-DERIVED PROTEIN 4"/>
    <property type="match status" value="1"/>
</dbReference>
<proteinExistence type="predicted"/>
<dbReference type="EMBL" id="CAVLEF010000233">
    <property type="protein sequence ID" value="CAK1553810.1"/>
    <property type="molecule type" value="Genomic_DNA"/>
</dbReference>
<dbReference type="Pfam" id="PF13843">
    <property type="entry name" value="DDE_Tnp_1_7"/>
    <property type="match status" value="1"/>
</dbReference>
<sequence>MDEFEDFMITEDILTQLDNIEIDLLEKTLNLSFSDNEENIQPPRLSNRRLRILSTSEESDDEIGAAIQDLQSTSSSQWRDPKDNWYTSVPLARELLQNETHLIGTLRKNRRHFPKVVVSTKLKKGQFIAKESDDGITVLRWRDKRDVLVLSTKHSTRFVSVSKNNKITMKPSIVVDYNRAKGAVDLADQMAAYQSPLRKSLKWYKKLAFDLILNIAMVNAFVLYKSVTNKPITIVDYRKEILKSFLVKPTLANVPSERTTRRKHVLQKKEGPSLKVRRSCVECYKKNVSTFGRAMARNKTKKVSTFCNTCYDKPFLCVECFANDHI</sequence>
<accession>A0AAV1JWC1</accession>
<organism evidence="2 3">
    <name type="scientific">Leptosia nina</name>
    <dbReference type="NCBI Taxonomy" id="320188"/>
    <lineage>
        <taxon>Eukaryota</taxon>
        <taxon>Metazoa</taxon>
        <taxon>Ecdysozoa</taxon>
        <taxon>Arthropoda</taxon>
        <taxon>Hexapoda</taxon>
        <taxon>Insecta</taxon>
        <taxon>Pterygota</taxon>
        <taxon>Neoptera</taxon>
        <taxon>Endopterygota</taxon>
        <taxon>Lepidoptera</taxon>
        <taxon>Glossata</taxon>
        <taxon>Ditrysia</taxon>
        <taxon>Papilionoidea</taxon>
        <taxon>Pieridae</taxon>
        <taxon>Pierinae</taxon>
        <taxon>Leptosia</taxon>
    </lineage>
</organism>
<name>A0AAV1JWC1_9NEOP</name>
<evidence type="ECO:0000259" key="1">
    <source>
        <dbReference type="Pfam" id="PF13843"/>
    </source>
</evidence>
<protein>
    <recommendedName>
        <fullName evidence="1">PiggyBac transposable element-derived protein domain-containing protein</fullName>
    </recommendedName>
</protein>